<organism evidence="3 4">
    <name type="scientific">Vespertiliibacter pulmonis</name>
    <dbReference type="NCBI Taxonomy" id="1443036"/>
    <lineage>
        <taxon>Bacteria</taxon>
        <taxon>Pseudomonadati</taxon>
        <taxon>Pseudomonadota</taxon>
        <taxon>Gammaproteobacteria</taxon>
        <taxon>Pasteurellales</taxon>
        <taxon>Pasteurellaceae</taxon>
        <taxon>Vespertiliibacter</taxon>
    </lineage>
</organism>
<proteinExistence type="predicted"/>
<feature type="domain" description="HMA" evidence="2">
    <location>
        <begin position="1"/>
        <end position="64"/>
    </location>
</feature>
<keyword evidence="4" id="KW-1185">Reference proteome</keyword>
<dbReference type="GO" id="GO:0046872">
    <property type="term" value="F:metal ion binding"/>
    <property type="evidence" value="ECO:0007669"/>
    <property type="project" value="UniProtKB-KW"/>
</dbReference>
<dbReference type="InterPro" id="IPR006121">
    <property type="entry name" value="HMA_dom"/>
</dbReference>
<comment type="caution">
    <text evidence="3">The sequence shown here is derived from an EMBL/GenBank/DDBJ whole genome shotgun (WGS) entry which is preliminary data.</text>
</comment>
<sequence length="66" mass="6957">MKITLQLAGLHCGHCVKSVENALNNLPNVSSVQLDLATQIAVVEGTELPNTLIETIEGLGFDAAIK</sequence>
<dbReference type="Pfam" id="PF00403">
    <property type="entry name" value="HMA"/>
    <property type="match status" value="1"/>
</dbReference>
<dbReference type="Proteomes" id="UP000281691">
    <property type="component" value="Unassembled WGS sequence"/>
</dbReference>
<name>A0A3N4W2S8_9PAST</name>
<evidence type="ECO:0000259" key="2">
    <source>
        <dbReference type="PROSITE" id="PS50846"/>
    </source>
</evidence>
<dbReference type="InterPro" id="IPR036163">
    <property type="entry name" value="HMA_dom_sf"/>
</dbReference>
<evidence type="ECO:0000313" key="3">
    <source>
        <dbReference type="EMBL" id="RPE83757.1"/>
    </source>
</evidence>
<dbReference type="RefSeq" id="WP_124211129.1">
    <property type="nucleotide sequence ID" value="NZ_CP016615.1"/>
</dbReference>
<accession>A0A3N4W2S8</accession>
<dbReference type="AlphaFoldDB" id="A0A3N4W2S8"/>
<dbReference type="PROSITE" id="PS50846">
    <property type="entry name" value="HMA_2"/>
    <property type="match status" value="1"/>
</dbReference>
<keyword evidence="1" id="KW-0479">Metal-binding</keyword>
<protein>
    <submittedName>
        <fullName evidence="3">Copper chaperone</fullName>
    </submittedName>
</protein>
<dbReference type="EMBL" id="RKQP01000002">
    <property type="protein sequence ID" value="RPE83757.1"/>
    <property type="molecule type" value="Genomic_DNA"/>
</dbReference>
<evidence type="ECO:0000313" key="4">
    <source>
        <dbReference type="Proteomes" id="UP000281691"/>
    </source>
</evidence>
<dbReference type="OrthoDB" id="9814359at2"/>
<dbReference type="FunFam" id="3.30.70.100:FF:000001">
    <property type="entry name" value="ATPase copper transporting beta"/>
    <property type="match status" value="1"/>
</dbReference>
<gene>
    <name evidence="3" type="ORF">EDC46_0960</name>
</gene>
<dbReference type="SUPFAM" id="SSF55008">
    <property type="entry name" value="HMA, heavy metal-associated domain"/>
    <property type="match status" value="1"/>
</dbReference>
<evidence type="ECO:0000256" key="1">
    <source>
        <dbReference type="ARBA" id="ARBA00022723"/>
    </source>
</evidence>
<dbReference type="CDD" id="cd00371">
    <property type="entry name" value="HMA"/>
    <property type="match status" value="1"/>
</dbReference>
<dbReference type="Gene3D" id="3.30.70.100">
    <property type="match status" value="1"/>
</dbReference>
<reference evidence="3 4" key="1">
    <citation type="submission" date="2018-11" db="EMBL/GenBank/DDBJ databases">
        <title>Genomic Encyclopedia of Type Strains, Phase IV (KMG-IV): sequencing the most valuable type-strain genomes for metagenomic binning, comparative biology and taxonomic classification.</title>
        <authorList>
            <person name="Goeker M."/>
        </authorList>
    </citation>
    <scope>NUCLEOTIDE SEQUENCE [LARGE SCALE GENOMIC DNA]</scope>
    <source>
        <strain evidence="3 4">DSM 27238</strain>
    </source>
</reference>